<dbReference type="GO" id="GO:0016878">
    <property type="term" value="F:acid-thiol ligase activity"/>
    <property type="evidence" value="ECO:0007669"/>
    <property type="project" value="UniProtKB-ARBA"/>
</dbReference>
<comment type="similarity">
    <text evidence="1">Belongs to the ATP-dependent AMP-binding enzyme family.</text>
</comment>
<organism evidence="5 6">
    <name type="scientific">Ferroglobus placidus (strain DSM 10642 / AEDII12DO)</name>
    <dbReference type="NCBI Taxonomy" id="589924"/>
    <lineage>
        <taxon>Archaea</taxon>
        <taxon>Methanobacteriati</taxon>
        <taxon>Methanobacteriota</taxon>
        <taxon>Archaeoglobi</taxon>
        <taxon>Archaeoglobales</taxon>
        <taxon>Archaeoglobaceae</taxon>
        <taxon>Ferroglobus</taxon>
    </lineage>
</organism>
<feature type="domain" description="AMP-binding enzyme C-terminal" evidence="4">
    <location>
        <begin position="458"/>
        <end position="533"/>
    </location>
</feature>
<dbReference type="STRING" id="589924.Ferp_0083"/>
<dbReference type="Pfam" id="PF00501">
    <property type="entry name" value="AMP-binding"/>
    <property type="match status" value="1"/>
</dbReference>
<dbReference type="InterPro" id="IPR045851">
    <property type="entry name" value="AMP-bd_C_sf"/>
</dbReference>
<dbReference type="AlphaFoldDB" id="D3S136"/>
<dbReference type="HOGENOM" id="CLU_000022_59_7_2"/>
<sequence length="547" mass="62402">MLKDNLHDKVLEMTEKEKTVLTKIYEMSEKYPDQTALIFLGEKYNYKKLIKLIESFSSGISELGVKKGDRVMLYLPNSPQFLISYFGLMRIGAIPVPVSPIYTSNEIRYMLENSGAKVVICSDTNIGYVRAVEEVGVEKIVVTNVADMLPKWKKIVGELFDKIPKGSYEKSEKVFEFKKLLKKGESVEEAEIDPKKDIAHILYTGGTTGRPKGVVHTHAFLLSGIIGLRETYKEIKELENKFVVVVPLFHMFALDMIMSTTLHKANTAILMPKPNIDAILASIEYYEATLFAGVPTLYRMILEHDRVDYYDLSSLKFCWSAGDVLPAEVYKMWKEKFGIPLHQVYGSTETVVIAVTRLSEEPKLGSVGKIVPGRIAKIIDPETLEEVEGEGELIVTSEYLTMGYWRNPEETEKGFIESGGYLWCRTGDFVKIYEDKLYFVDRRKDIIKYKGYRIAASEVEAVLQSHPAVIAASVIGVPDERVGERIKAFVVLKEDARITAHDLKRWCRERLAPYKVPDYIEFRDFLPKSKVGKILRRELRDQELRRG</sequence>
<protein>
    <submittedName>
        <fullName evidence="5">AMP-dependent synthetase and ligase</fullName>
    </submittedName>
</protein>
<dbReference type="FunFam" id="3.30.300.30:FF:000008">
    <property type="entry name" value="2,3-dihydroxybenzoate-AMP ligase"/>
    <property type="match status" value="1"/>
</dbReference>
<dbReference type="OrthoDB" id="21329at2157"/>
<name>D3S136_FERPA</name>
<dbReference type="PaxDb" id="589924-Ferp_0083"/>
<evidence type="ECO:0000259" key="3">
    <source>
        <dbReference type="Pfam" id="PF00501"/>
    </source>
</evidence>
<keyword evidence="6" id="KW-1185">Reference proteome</keyword>
<dbReference type="Gene3D" id="3.30.300.30">
    <property type="match status" value="1"/>
</dbReference>
<evidence type="ECO:0000256" key="2">
    <source>
        <dbReference type="ARBA" id="ARBA00022598"/>
    </source>
</evidence>
<dbReference type="InterPro" id="IPR050237">
    <property type="entry name" value="ATP-dep_AMP-bd_enzyme"/>
</dbReference>
<dbReference type="InterPro" id="IPR025110">
    <property type="entry name" value="AMP-bd_C"/>
</dbReference>
<dbReference type="eggNOG" id="arCOG00856">
    <property type="taxonomic scope" value="Archaea"/>
</dbReference>
<dbReference type="InterPro" id="IPR042099">
    <property type="entry name" value="ANL_N_sf"/>
</dbReference>
<dbReference type="Pfam" id="PF13193">
    <property type="entry name" value="AMP-binding_C"/>
    <property type="match status" value="1"/>
</dbReference>
<keyword evidence="2 5" id="KW-0436">Ligase</keyword>
<dbReference type="KEGG" id="fpl:Ferp_0083"/>
<gene>
    <name evidence="5" type="ordered locus">Ferp_0083</name>
</gene>
<dbReference type="PANTHER" id="PTHR43767:SF1">
    <property type="entry name" value="NONRIBOSOMAL PEPTIDE SYNTHASE PES1 (EUROFUNG)-RELATED"/>
    <property type="match status" value="1"/>
</dbReference>
<dbReference type="PROSITE" id="PS00455">
    <property type="entry name" value="AMP_BINDING"/>
    <property type="match status" value="1"/>
</dbReference>
<dbReference type="GeneID" id="8777575"/>
<reference evidence="5 6" key="2">
    <citation type="journal article" date="2011" name="Stand. Genomic Sci.">
        <title>Complete genome sequence of Ferroglobus placidus AEDII12DO.</title>
        <authorList>
            <person name="Anderson I."/>
            <person name="Risso C."/>
            <person name="Holmes D."/>
            <person name="Lucas S."/>
            <person name="Copeland A."/>
            <person name="Lapidus A."/>
            <person name="Cheng J.F."/>
            <person name="Bruce D."/>
            <person name="Goodwin L."/>
            <person name="Pitluck S."/>
            <person name="Saunders E."/>
            <person name="Brettin T."/>
            <person name="Detter J.C."/>
            <person name="Han C."/>
            <person name="Tapia R."/>
            <person name="Larimer F."/>
            <person name="Land M."/>
            <person name="Hauser L."/>
            <person name="Woyke T."/>
            <person name="Lovley D."/>
            <person name="Kyrpides N."/>
            <person name="Ivanova N."/>
        </authorList>
    </citation>
    <scope>NUCLEOTIDE SEQUENCE [LARGE SCALE GENOMIC DNA]</scope>
    <source>
        <strain evidence="6">DSM 10642 / AEDII12DO</strain>
    </source>
</reference>
<evidence type="ECO:0000313" key="5">
    <source>
        <dbReference type="EMBL" id="ADC64272.1"/>
    </source>
</evidence>
<dbReference type="InterPro" id="IPR000873">
    <property type="entry name" value="AMP-dep_synth/lig_dom"/>
</dbReference>
<dbReference type="SUPFAM" id="SSF56801">
    <property type="entry name" value="Acetyl-CoA synthetase-like"/>
    <property type="match status" value="1"/>
</dbReference>
<dbReference type="InterPro" id="IPR020845">
    <property type="entry name" value="AMP-binding_CS"/>
</dbReference>
<evidence type="ECO:0000256" key="1">
    <source>
        <dbReference type="ARBA" id="ARBA00006432"/>
    </source>
</evidence>
<evidence type="ECO:0000313" key="6">
    <source>
        <dbReference type="Proteomes" id="UP000002613"/>
    </source>
</evidence>
<proteinExistence type="inferred from homology"/>
<dbReference type="Gene3D" id="3.40.50.12780">
    <property type="entry name" value="N-terminal domain of ligase-like"/>
    <property type="match status" value="1"/>
</dbReference>
<accession>D3S136</accession>
<dbReference type="PANTHER" id="PTHR43767">
    <property type="entry name" value="LONG-CHAIN-FATTY-ACID--COA LIGASE"/>
    <property type="match status" value="1"/>
</dbReference>
<reference evidence="6" key="1">
    <citation type="submission" date="2010-02" db="EMBL/GenBank/DDBJ databases">
        <title>Complete sequence of Ferroglobus placidus DSM 10642.</title>
        <authorList>
            <consortium name="US DOE Joint Genome Institute"/>
            <person name="Lucas S."/>
            <person name="Copeland A."/>
            <person name="Lapidus A."/>
            <person name="Cheng J.-F."/>
            <person name="Bruce D."/>
            <person name="Goodwin L."/>
            <person name="Pitluck S."/>
            <person name="Saunders E."/>
            <person name="Brettin T."/>
            <person name="Detter J.C."/>
            <person name="Han C."/>
            <person name="Tapia R."/>
            <person name="Larimer F."/>
            <person name="Land M."/>
            <person name="Hauser L."/>
            <person name="Kyrpides N."/>
            <person name="Ivanova N."/>
            <person name="Holmes D."/>
            <person name="Lovley D."/>
            <person name="Kyrpides N."/>
            <person name="Anderson I.J."/>
            <person name="Woyke T."/>
        </authorList>
    </citation>
    <scope>NUCLEOTIDE SEQUENCE [LARGE SCALE GENOMIC DNA]</scope>
    <source>
        <strain evidence="6">DSM 10642 / AEDII12DO</strain>
    </source>
</reference>
<feature type="domain" description="AMP-dependent synthetase/ligase" evidence="3">
    <location>
        <begin position="28"/>
        <end position="405"/>
    </location>
</feature>
<dbReference type="EMBL" id="CP001899">
    <property type="protein sequence ID" value="ADC64272.1"/>
    <property type="molecule type" value="Genomic_DNA"/>
</dbReference>
<dbReference type="RefSeq" id="WP_012964621.1">
    <property type="nucleotide sequence ID" value="NC_013849.1"/>
</dbReference>
<dbReference type="Proteomes" id="UP000002613">
    <property type="component" value="Chromosome"/>
</dbReference>
<evidence type="ECO:0000259" key="4">
    <source>
        <dbReference type="Pfam" id="PF13193"/>
    </source>
</evidence>